<accession>A0A0N1JSH0</accession>
<feature type="domain" description="PNPLA" evidence="2">
    <location>
        <begin position="57"/>
        <end position="240"/>
    </location>
</feature>
<dbReference type="Pfam" id="PF01734">
    <property type="entry name" value="Patatin"/>
    <property type="match status" value="1"/>
</dbReference>
<organism evidence="3 4">
    <name type="scientific">Amantichitinum ursilacus</name>
    <dbReference type="NCBI Taxonomy" id="857265"/>
    <lineage>
        <taxon>Bacteria</taxon>
        <taxon>Pseudomonadati</taxon>
        <taxon>Pseudomonadota</taxon>
        <taxon>Betaproteobacteria</taxon>
        <taxon>Neisseriales</taxon>
        <taxon>Chitinibacteraceae</taxon>
        <taxon>Amantichitinum</taxon>
    </lineage>
</organism>
<dbReference type="InterPro" id="IPR016035">
    <property type="entry name" value="Acyl_Trfase/lysoPLipase"/>
</dbReference>
<sequence length="352" mass="38422">MPALRILAGTEALRQLREHGLRPELFSHLGAAAGGPKWQVLARLDKALMSDWLAGRTQPMLAVGASIGAWRLAALAQNDPLAALDRFEEHYLAQAYSEQPSPHEVSQVALQIMHGMLGQHGAQEIVDHPWLHLNVLTARAVRGIDGSGSRGDKLALARAVLANARSRRHLGGWLQRVTFHAGPQAAQFIDDGFGNTAVPLQPQNLSAALLASGAIPGVLEAVRDIPGAPRGTYLDGGLIDYHMDLALAQPQGLMLLPHFTQRITTGWLDQFLPWRKAAWLERTLVLAPTAEFVAGLPGQRIPSRKDFARFHGRDRERIAAWKSALDAGQQLADEFVDWINQPNPIARIEPLA</sequence>
<keyword evidence="4" id="KW-1185">Reference proteome</keyword>
<protein>
    <submittedName>
        <fullName evidence="3">Patatin-like phospholipase</fullName>
    </submittedName>
</protein>
<dbReference type="AlphaFoldDB" id="A0A0N1JSH0"/>
<dbReference type="SUPFAM" id="SSF52151">
    <property type="entry name" value="FabD/lysophospholipase-like"/>
    <property type="match status" value="1"/>
</dbReference>
<keyword evidence="1" id="KW-0443">Lipid metabolism</keyword>
<dbReference type="GO" id="GO:0006629">
    <property type="term" value="P:lipid metabolic process"/>
    <property type="evidence" value="ECO:0007669"/>
    <property type="project" value="UniProtKB-KW"/>
</dbReference>
<evidence type="ECO:0000313" key="4">
    <source>
        <dbReference type="Proteomes" id="UP000037939"/>
    </source>
</evidence>
<dbReference type="STRING" id="857265.WG78_13635"/>
<dbReference type="RefSeq" id="WP_053938367.1">
    <property type="nucleotide sequence ID" value="NZ_LAQT01000010.1"/>
</dbReference>
<evidence type="ECO:0000313" key="3">
    <source>
        <dbReference type="EMBL" id="KPC52105.1"/>
    </source>
</evidence>
<reference evidence="3 4" key="1">
    <citation type="submission" date="2015-07" db="EMBL/GenBank/DDBJ databases">
        <title>Draft genome sequence of the Amantichitinum ursilacus IGB-41, a new chitin-degrading bacterium.</title>
        <authorList>
            <person name="Kirstahler P."/>
            <person name="Guenther M."/>
            <person name="Grumaz C."/>
            <person name="Rupp S."/>
            <person name="Zibek S."/>
            <person name="Sohn K."/>
        </authorList>
    </citation>
    <scope>NUCLEOTIDE SEQUENCE [LARGE SCALE GENOMIC DNA]</scope>
    <source>
        <strain evidence="3 4">IGB-41</strain>
    </source>
</reference>
<dbReference type="OrthoDB" id="8586159at2"/>
<gene>
    <name evidence="3" type="ORF">WG78_13635</name>
</gene>
<dbReference type="EMBL" id="LAQT01000010">
    <property type="protein sequence ID" value="KPC52105.1"/>
    <property type="molecule type" value="Genomic_DNA"/>
</dbReference>
<dbReference type="Proteomes" id="UP000037939">
    <property type="component" value="Unassembled WGS sequence"/>
</dbReference>
<name>A0A0N1JSH0_9NEIS</name>
<comment type="caution">
    <text evidence="3">The sequence shown here is derived from an EMBL/GenBank/DDBJ whole genome shotgun (WGS) entry which is preliminary data.</text>
</comment>
<evidence type="ECO:0000256" key="1">
    <source>
        <dbReference type="ARBA" id="ARBA00023098"/>
    </source>
</evidence>
<dbReference type="InterPro" id="IPR002641">
    <property type="entry name" value="PNPLA_dom"/>
</dbReference>
<proteinExistence type="predicted"/>
<evidence type="ECO:0000259" key="2">
    <source>
        <dbReference type="Pfam" id="PF01734"/>
    </source>
</evidence>